<dbReference type="HOGENOM" id="CLU_006406_0_1_0"/>
<dbReference type="SUPFAM" id="SSF52374">
    <property type="entry name" value="Nucleotidylyl transferase"/>
    <property type="match status" value="1"/>
</dbReference>
<dbReference type="GO" id="GO:0005524">
    <property type="term" value="F:ATP binding"/>
    <property type="evidence" value="ECO:0007669"/>
    <property type="project" value="UniProtKB-UniRule"/>
</dbReference>
<dbReference type="PRINTS" id="PR01038">
    <property type="entry name" value="TRNASYNTHARG"/>
</dbReference>
<dbReference type="SMART" id="SM01016">
    <property type="entry name" value="Arg_tRNA_synt_N"/>
    <property type="match status" value="1"/>
</dbReference>
<evidence type="ECO:0000256" key="3">
    <source>
        <dbReference type="ARBA" id="ARBA00022490"/>
    </source>
</evidence>
<proteinExistence type="inferred from homology"/>
<dbReference type="SUPFAM" id="SSF55190">
    <property type="entry name" value="Arginyl-tRNA synthetase (ArgRS), N-terminal 'additional' domain"/>
    <property type="match status" value="1"/>
</dbReference>
<dbReference type="Proteomes" id="UP000014227">
    <property type="component" value="Chromosome I"/>
</dbReference>
<dbReference type="SMART" id="SM00836">
    <property type="entry name" value="DALR_1"/>
    <property type="match status" value="1"/>
</dbReference>
<comment type="subunit">
    <text evidence="10">Monomer.</text>
</comment>
<dbReference type="Pfam" id="PF00750">
    <property type="entry name" value="tRNA-synt_1d"/>
    <property type="match status" value="1"/>
</dbReference>
<dbReference type="Gene3D" id="3.30.1360.70">
    <property type="entry name" value="Arginyl tRNA synthetase N-terminal domain"/>
    <property type="match status" value="1"/>
</dbReference>
<evidence type="ECO:0000256" key="5">
    <source>
        <dbReference type="ARBA" id="ARBA00022741"/>
    </source>
</evidence>
<accession>S0ET34</accession>
<keyword evidence="3 10" id="KW-0963">Cytoplasm</keyword>
<evidence type="ECO:0000256" key="2">
    <source>
        <dbReference type="ARBA" id="ARBA00005594"/>
    </source>
</evidence>
<dbReference type="OrthoDB" id="9803211at2"/>
<dbReference type="Gene3D" id="3.40.50.620">
    <property type="entry name" value="HUPs"/>
    <property type="match status" value="1"/>
</dbReference>
<dbReference type="InterPro" id="IPR008909">
    <property type="entry name" value="DALR_anticod-bd"/>
</dbReference>
<dbReference type="AlphaFoldDB" id="S0ET34"/>
<feature type="domain" description="Arginyl tRNA synthetase N-terminal" evidence="13">
    <location>
        <begin position="4"/>
        <end position="95"/>
    </location>
</feature>
<dbReference type="InterPro" id="IPR005148">
    <property type="entry name" value="Arg-tRNA-synth_N"/>
</dbReference>
<comment type="catalytic activity">
    <reaction evidence="9 10">
        <text>tRNA(Arg) + L-arginine + ATP = L-arginyl-tRNA(Arg) + AMP + diphosphate</text>
        <dbReference type="Rhea" id="RHEA:20301"/>
        <dbReference type="Rhea" id="RHEA-COMP:9658"/>
        <dbReference type="Rhea" id="RHEA-COMP:9673"/>
        <dbReference type="ChEBI" id="CHEBI:30616"/>
        <dbReference type="ChEBI" id="CHEBI:32682"/>
        <dbReference type="ChEBI" id="CHEBI:33019"/>
        <dbReference type="ChEBI" id="CHEBI:78442"/>
        <dbReference type="ChEBI" id="CHEBI:78513"/>
        <dbReference type="ChEBI" id="CHEBI:456215"/>
        <dbReference type="EC" id="6.1.1.19"/>
    </reaction>
</comment>
<evidence type="ECO:0000259" key="12">
    <source>
        <dbReference type="SMART" id="SM00836"/>
    </source>
</evidence>
<dbReference type="PANTHER" id="PTHR11956:SF5">
    <property type="entry name" value="ARGININE--TRNA LIGASE, CYTOPLASMIC"/>
    <property type="match status" value="1"/>
</dbReference>
<dbReference type="Gene3D" id="1.10.730.10">
    <property type="entry name" value="Isoleucyl-tRNA Synthetase, Domain 1"/>
    <property type="match status" value="1"/>
</dbReference>
<evidence type="ECO:0000313" key="15">
    <source>
        <dbReference type="Proteomes" id="UP000014227"/>
    </source>
</evidence>
<dbReference type="PATRIC" id="fig|1303518.3.peg.690"/>
<feature type="short sequence motif" description="'HIGH' region" evidence="10">
    <location>
        <begin position="132"/>
        <end position="142"/>
    </location>
</feature>
<keyword evidence="8 10" id="KW-0030">Aminoacyl-tRNA synthetase</keyword>
<evidence type="ECO:0000313" key="14">
    <source>
        <dbReference type="EMBL" id="CCW34509.1"/>
    </source>
</evidence>
<dbReference type="EC" id="6.1.1.19" evidence="10"/>
<dbReference type="RefSeq" id="WP_016482071.1">
    <property type="nucleotide sequence ID" value="NC_021487.1"/>
</dbReference>
<dbReference type="InterPro" id="IPR001278">
    <property type="entry name" value="Arg-tRNA-ligase"/>
</dbReference>
<keyword evidence="7 10" id="KW-0648">Protein biosynthesis</keyword>
<reference evidence="15" key="1">
    <citation type="submission" date="2013-03" db="EMBL/GenBank/DDBJ databases">
        <title>Genome sequence of Chthonomonas calidirosea, the first sequenced genome from the Armatimonadetes phylum (formally candidate division OP10).</title>
        <authorList>
            <person name="Lee K.C.Y."/>
            <person name="Morgan X.C."/>
            <person name="Dunfield P.F."/>
            <person name="Tamas I."/>
            <person name="Houghton K.M."/>
            <person name="Vyssotski M."/>
            <person name="Ryan J.L.J."/>
            <person name="Lagutin K."/>
            <person name="McDonald I.R."/>
            <person name="Stott M.B."/>
        </authorList>
    </citation>
    <scope>NUCLEOTIDE SEQUENCE [LARGE SCALE GENOMIC DNA]</scope>
    <source>
        <strain evidence="15">DSM 23976 / ICMP 18418 / T49</strain>
    </source>
</reference>
<feature type="domain" description="DALR anticodon binding" evidence="12">
    <location>
        <begin position="475"/>
        <end position="600"/>
    </location>
</feature>
<dbReference type="InterPro" id="IPR035684">
    <property type="entry name" value="ArgRS_core"/>
</dbReference>
<dbReference type="Pfam" id="PF05746">
    <property type="entry name" value="DALR_1"/>
    <property type="match status" value="1"/>
</dbReference>
<dbReference type="InterPro" id="IPR014729">
    <property type="entry name" value="Rossmann-like_a/b/a_fold"/>
</dbReference>
<evidence type="ECO:0000259" key="13">
    <source>
        <dbReference type="SMART" id="SM01016"/>
    </source>
</evidence>
<dbReference type="KEGG" id="ccz:CCALI_00684"/>
<comment type="subcellular location">
    <subcellularLocation>
        <location evidence="1 10">Cytoplasm</location>
    </subcellularLocation>
</comment>
<dbReference type="PANTHER" id="PTHR11956">
    <property type="entry name" value="ARGINYL-TRNA SYNTHETASE"/>
    <property type="match status" value="1"/>
</dbReference>
<protein>
    <recommendedName>
        <fullName evidence="10">Arginine--tRNA ligase</fullName>
        <ecNumber evidence="10">6.1.1.19</ecNumber>
    </recommendedName>
    <alternativeName>
        <fullName evidence="10">Arginyl-tRNA synthetase</fullName>
        <shortName evidence="10">ArgRS</shortName>
    </alternativeName>
</protein>
<dbReference type="GO" id="GO:0004814">
    <property type="term" value="F:arginine-tRNA ligase activity"/>
    <property type="evidence" value="ECO:0007669"/>
    <property type="project" value="UniProtKB-UniRule"/>
</dbReference>
<sequence>MITEKLASILKRAVLAAREAGELKLTTDDFTVKLEMPPSKQFGDYSSNLALTLRKSAGMADSRTIAEIIRRYIEDPDKLIERVEVAGPGFLNLFLNPDWLYSTLLRIEELGRDYGRSQARLGQKILLEFVSANPTGPISVVNGRAAALGDVLANLFAAEGAEVHREFYVNDALNSLQLELFAKTVKVRYLQELGYPIAMPEGDVEAEPQLGDASKPIIPFPKNGYLGEYVRDIARRIVDEVGDRYESAVVKELLGEEETTNSQAEEKNRYFREATLRIILELQRQALEAFGVFFDRWFFESSLYESGAVDEVIRIFTERGYTYRKDGALWLKTSAFGDDEDRVLVRSNEKATYIAADAAYHRDKFERGFTHLVDIFGADHHGYVARLRASVAALGYPVDRLYIILTQMVSLVRDGEAIIGGKRKGAIIELKEDLVDEIGRDAARFYFLLNSYETPATVDVELAKRQSNENPVYYVQYAHARLCSILRRAEEMGIAVLPAARVDRKLLTHPRELDVLRKLADYPEEIATASERFAPHRLTRYAMDLASLLNLFYENCRVLPNSQGEPEPSLVQARLALVNCARIVLNNLLGLLGVSAPERMERAENNMTEEVQEIDGS</sequence>
<dbReference type="InterPro" id="IPR036695">
    <property type="entry name" value="Arg-tRNA-synth_N_sf"/>
</dbReference>
<evidence type="ECO:0000256" key="10">
    <source>
        <dbReference type="HAMAP-Rule" id="MF_00123"/>
    </source>
</evidence>
<evidence type="ECO:0000256" key="4">
    <source>
        <dbReference type="ARBA" id="ARBA00022598"/>
    </source>
</evidence>
<dbReference type="HAMAP" id="MF_00123">
    <property type="entry name" value="Arg_tRNA_synth"/>
    <property type="match status" value="1"/>
</dbReference>
<gene>
    <name evidence="10" type="primary">argS</name>
    <name evidence="14" type="ORF">CCALI_00684</name>
</gene>
<keyword evidence="15" id="KW-1185">Reference proteome</keyword>
<dbReference type="Pfam" id="PF03485">
    <property type="entry name" value="Arg_tRNA_synt_N"/>
    <property type="match status" value="1"/>
</dbReference>
<dbReference type="InParanoid" id="S0ET34"/>
<keyword evidence="5 10" id="KW-0547">Nucleotide-binding</keyword>
<evidence type="ECO:0000256" key="11">
    <source>
        <dbReference type="RuleBase" id="RU363038"/>
    </source>
</evidence>
<dbReference type="eggNOG" id="COG0018">
    <property type="taxonomic scope" value="Bacteria"/>
</dbReference>
<evidence type="ECO:0000256" key="8">
    <source>
        <dbReference type="ARBA" id="ARBA00023146"/>
    </source>
</evidence>
<dbReference type="FunCoup" id="S0ET34">
    <property type="interactions" value="411"/>
</dbReference>
<dbReference type="EMBL" id="HF951689">
    <property type="protein sequence ID" value="CCW34509.1"/>
    <property type="molecule type" value="Genomic_DNA"/>
</dbReference>
<dbReference type="GO" id="GO:0006420">
    <property type="term" value="P:arginyl-tRNA aminoacylation"/>
    <property type="evidence" value="ECO:0007669"/>
    <property type="project" value="UniProtKB-UniRule"/>
</dbReference>
<comment type="similarity">
    <text evidence="2 10 11">Belongs to the class-I aminoacyl-tRNA synthetase family.</text>
</comment>
<organism evidence="14 15">
    <name type="scientific">Chthonomonas calidirosea (strain DSM 23976 / ICMP 18418 / T49)</name>
    <dbReference type="NCBI Taxonomy" id="1303518"/>
    <lineage>
        <taxon>Bacteria</taxon>
        <taxon>Bacillati</taxon>
        <taxon>Armatimonadota</taxon>
        <taxon>Chthonomonadia</taxon>
        <taxon>Chthonomonadales</taxon>
        <taxon>Chthonomonadaceae</taxon>
        <taxon>Chthonomonas</taxon>
    </lineage>
</organism>
<dbReference type="InterPro" id="IPR009080">
    <property type="entry name" value="tRNAsynth_Ia_anticodon-bd"/>
</dbReference>
<dbReference type="GO" id="GO:0005737">
    <property type="term" value="C:cytoplasm"/>
    <property type="evidence" value="ECO:0007669"/>
    <property type="project" value="UniProtKB-SubCell"/>
</dbReference>
<dbReference type="NCBIfam" id="TIGR00456">
    <property type="entry name" value="argS"/>
    <property type="match status" value="1"/>
</dbReference>
<dbReference type="FunFam" id="1.10.730.10:FF:000008">
    <property type="entry name" value="Arginine--tRNA ligase"/>
    <property type="match status" value="1"/>
</dbReference>
<name>S0ET34_CHTCT</name>
<dbReference type="CDD" id="cd00671">
    <property type="entry name" value="ArgRS_core"/>
    <property type="match status" value="1"/>
</dbReference>
<dbReference type="STRING" id="454171.CP488_00469"/>
<dbReference type="SUPFAM" id="SSF47323">
    <property type="entry name" value="Anticodon-binding domain of a subclass of class I aminoacyl-tRNA synthetases"/>
    <property type="match status" value="1"/>
</dbReference>
<keyword evidence="4 10" id="KW-0436">Ligase</keyword>
<evidence type="ECO:0000256" key="1">
    <source>
        <dbReference type="ARBA" id="ARBA00004496"/>
    </source>
</evidence>
<evidence type="ECO:0000256" key="6">
    <source>
        <dbReference type="ARBA" id="ARBA00022840"/>
    </source>
</evidence>
<keyword evidence="6 10" id="KW-0067">ATP-binding</keyword>
<evidence type="ECO:0000256" key="9">
    <source>
        <dbReference type="ARBA" id="ARBA00049339"/>
    </source>
</evidence>
<evidence type="ECO:0000256" key="7">
    <source>
        <dbReference type="ARBA" id="ARBA00022917"/>
    </source>
</evidence>